<evidence type="ECO:0000256" key="2">
    <source>
        <dbReference type="SAM" id="MobiDB-lite"/>
    </source>
</evidence>
<evidence type="ECO:0000256" key="1">
    <source>
        <dbReference type="SAM" id="Coils"/>
    </source>
</evidence>
<evidence type="ECO:0000313" key="4">
    <source>
        <dbReference type="Proteomes" id="UP000176897"/>
    </source>
</evidence>
<feature type="region of interest" description="Disordered" evidence="2">
    <location>
        <begin position="1"/>
        <end position="25"/>
    </location>
</feature>
<reference evidence="3 4" key="1">
    <citation type="journal article" date="2016" name="Nat. Commun.">
        <title>Thousands of microbial genomes shed light on interconnected biogeochemical processes in an aquifer system.</title>
        <authorList>
            <person name="Anantharaman K."/>
            <person name="Brown C.T."/>
            <person name="Hug L.A."/>
            <person name="Sharon I."/>
            <person name="Castelle C.J."/>
            <person name="Probst A.J."/>
            <person name="Thomas B.C."/>
            <person name="Singh A."/>
            <person name="Wilkins M.J."/>
            <person name="Karaoz U."/>
            <person name="Brodie E.L."/>
            <person name="Williams K.H."/>
            <person name="Hubbard S.S."/>
            <person name="Banfield J.F."/>
        </authorList>
    </citation>
    <scope>NUCLEOTIDE SEQUENCE [LARGE SCALE GENOMIC DNA]</scope>
</reference>
<organism evidence="3 4">
    <name type="scientific">Candidatus Uhrbacteria bacterium RIFCSPLOWO2_01_FULL_47_24</name>
    <dbReference type="NCBI Taxonomy" id="1802401"/>
    <lineage>
        <taxon>Bacteria</taxon>
        <taxon>Candidatus Uhriibacteriota</taxon>
    </lineage>
</organism>
<dbReference type="EMBL" id="MGEJ01000001">
    <property type="protein sequence ID" value="OGL82119.1"/>
    <property type="molecule type" value="Genomic_DNA"/>
</dbReference>
<keyword evidence="1" id="KW-0175">Coiled coil</keyword>
<dbReference type="AlphaFoldDB" id="A0A1F7UV25"/>
<proteinExistence type="predicted"/>
<dbReference type="Proteomes" id="UP000176897">
    <property type="component" value="Unassembled WGS sequence"/>
</dbReference>
<evidence type="ECO:0000313" key="3">
    <source>
        <dbReference type="EMBL" id="OGL82119.1"/>
    </source>
</evidence>
<sequence length="131" mass="15111">MGEIIDLSKHRPPEKEIPKPPTGKEAEVLPLEDYLKHIREIVDGSKYGDSIRDAENYAEAIVMLREMIHRAQNSTDVEEAMLNIIEAKSDMEEALADLEKRLPGLREQLDQLDRYTEKWNVRERARQAAAE</sequence>
<accession>A0A1F7UV25</accession>
<feature type="coiled-coil region" evidence="1">
    <location>
        <begin position="77"/>
        <end position="115"/>
    </location>
</feature>
<name>A0A1F7UV25_9BACT</name>
<gene>
    <name evidence="3" type="ORF">A3B21_05430</name>
</gene>
<comment type="caution">
    <text evidence="3">The sequence shown here is derived from an EMBL/GenBank/DDBJ whole genome shotgun (WGS) entry which is preliminary data.</text>
</comment>
<protein>
    <submittedName>
        <fullName evidence="3">Uncharacterized protein</fullName>
    </submittedName>
</protein>